<accession>A0A3B1B141</accession>
<dbReference type="EMBL" id="UOFZ01000009">
    <property type="protein sequence ID" value="VAX12016.1"/>
    <property type="molecule type" value="Genomic_DNA"/>
</dbReference>
<dbReference type="SUPFAM" id="SSF54862">
    <property type="entry name" value="4Fe-4S ferredoxins"/>
    <property type="match status" value="1"/>
</dbReference>
<name>A0A3B1B141_9ZZZZ</name>
<evidence type="ECO:0000313" key="2">
    <source>
        <dbReference type="EMBL" id="VAX12016.1"/>
    </source>
</evidence>
<dbReference type="PROSITE" id="PS51379">
    <property type="entry name" value="4FE4S_FER_2"/>
    <property type="match status" value="2"/>
</dbReference>
<dbReference type="AlphaFoldDB" id="A0A3B1B141"/>
<proteinExistence type="predicted"/>
<feature type="domain" description="4Fe-4S ferredoxin-type" evidence="1">
    <location>
        <begin position="36"/>
        <end position="69"/>
    </location>
</feature>
<dbReference type="Gene3D" id="3.30.70.20">
    <property type="match status" value="2"/>
</dbReference>
<evidence type="ECO:0000259" key="1">
    <source>
        <dbReference type="PROSITE" id="PS51379"/>
    </source>
</evidence>
<protein>
    <recommendedName>
        <fullName evidence="1">4Fe-4S ferredoxin-type domain-containing protein</fullName>
    </recommendedName>
</protein>
<gene>
    <name evidence="2" type="ORF">MNBD_GAMMA24-776</name>
</gene>
<reference evidence="2" key="1">
    <citation type="submission" date="2018-06" db="EMBL/GenBank/DDBJ databases">
        <authorList>
            <person name="Zhirakovskaya E."/>
        </authorList>
    </citation>
    <scope>NUCLEOTIDE SEQUENCE</scope>
</reference>
<feature type="domain" description="4Fe-4S ferredoxin-type" evidence="1">
    <location>
        <begin position="164"/>
        <end position="195"/>
    </location>
</feature>
<organism evidence="2">
    <name type="scientific">hydrothermal vent metagenome</name>
    <dbReference type="NCBI Taxonomy" id="652676"/>
    <lineage>
        <taxon>unclassified sequences</taxon>
        <taxon>metagenomes</taxon>
        <taxon>ecological metagenomes</taxon>
    </lineage>
</organism>
<dbReference type="InterPro" id="IPR017896">
    <property type="entry name" value="4Fe4S_Fe-S-bd"/>
</dbReference>
<sequence length="202" mass="22286">MDRRDFFRRSAGKAVRAVTEHVNDQVQQNAAHWIRPPFALDELDFLLACTRCKACTEACRYHVIFPLPARRGAQVVGTPVMNLLNQACHLCQDWPCVQACEAGALKRPVIETDDEAESNLQGPVWPKLARVSINEKTCLPYAGPECGACRGSCPVPGALLWQSEKPVIEQTLCSGCALCREACIVEPRAIRVQSRQASLKSV</sequence>